<evidence type="ECO:0000256" key="1">
    <source>
        <dbReference type="ARBA" id="ARBA00023004"/>
    </source>
</evidence>
<organism evidence="2 3">
    <name type="scientific">Leptospirillum ferrodiazotrophum</name>
    <dbReference type="NCBI Taxonomy" id="412449"/>
    <lineage>
        <taxon>Bacteria</taxon>
        <taxon>Pseudomonadati</taxon>
        <taxon>Nitrospirota</taxon>
        <taxon>Nitrospiria</taxon>
        <taxon>Nitrospirales</taxon>
        <taxon>Nitrospiraceae</taxon>
        <taxon>Leptospirillum</taxon>
    </lineage>
</organism>
<keyword evidence="1" id="KW-0408">Iron</keyword>
<dbReference type="PANTHER" id="PTHR36965">
    <property type="entry name" value="FE(2+)-TRAFFICKING PROTEIN-RELATED"/>
    <property type="match status" value="1"/>
</dbReference>
<name>C6I0R8_9BACT</name>
<dbReference type="GO" id="GO:0005829">
    <property type="term" value="C:cytosol"/>
    <property type="evidence" value="ECO:0007669"/>
    <property type="project" value="TreeGrafter"/>
</dbReference>
<evidence type="ECO:0000313" key="2">
    <source>
        <dbReference type="EMBL" id="EES51518.1"/>
    </source>
</evidence>
<keyword evidence="3" id="KW-1185">Reference proteome</keyword>
<dbReference type="GO" id="GO:0034599">
    <property type="term" value="P:cellular response to oxidative stress"/>
    <property type="evidence" value="ECO:0007669"/>
    <property type="project" value="TreeGrafter"/>
</dbReference>
<dbReference type="InterPro" id="IPR007457">
    <property type="entry name" value="Fe_traffick_prot_YggX"/>
</dbReference>
<dbReference type="SUPFAM" id="SSF111148">
    <property type="entry name" value="YggX-like"/>
    <property type="match status" value="1"/>
</dbReference>
<dbReference type="InterPro" id="IPR036766">
    <property type="entry name" value="Fe_traffick_prot_YggX_sf"/>
</dbReference>
<reference evidence="2 3" key="1">
    <citation type="journal article" date="2009" name="Appl. Environ. Microbiol.">
        <title>Community genomic and proteomic analyses of chemoautotrophic iron-oxidizing "Leptospirillum rubarum" (Group II) and "Leptospirillum ferrodiazotrophum" (Group III) bacteria in acid mine drainage biofilms.</title>
        <authorList>
            <person name="Goltsman D.S."/>
            <person name="Denef V.J."/>
            <person name="Singer S.W."/>
            <person name="VerBerkmoes N.C."/>
            <person name="Lefsrud M."/>
            <person name="Mueller R.S."/>
            <person name="Dick G.J."/>
            <person name="Sun C.L."/>
            <person name="Wheeler K.E."/>
            <person name="Zemla A."/>
            <person name="Baker B.J."/>
            <person name="Hauser L."/>
            <person name="Land M."/>
            <person name="Shah M.B."/>
            <person name="Thelen M.P."/>
            <person name="Hettich R.L."/>
            <person name="Banfield J.F."/>
        </authorList>
    </citation>
    <scope>NUCLEOTIDE SEQUENCE [LARGE SCALE GENOMIC DNA]</scope>
</reference>
<evidence type="ECO:0000313" key="3">
    <source>
        <dbReference type="Proteomes" id="UP000009374"/>
    </source>
</evidence>
<dbReference type="AlphaFoldDB" id="C6I0R8"/>
<dbReference type="Proteomes" id="UP000009374">
    <property type="component" value="Unassembled WGS sequence"/>
</dbReference>
<dbReference type="Gene3D" id="1.10.3880.10">
    <property type="entry name" value="Fe(II) trafficking protein YggX"/>
    <property type="match status" value="1"/>
</dbReference>
<dbReference type="EMBL" id="GG693888">
    <property type="protein sequence ID" value="EES51518.1"/>
    <property type="molecule type" value="Genomic_DNA"/>
</dbReference>
<accession>C6I0R8</accession>
<sequence length="82" mass="9166">MAIVHCARCGADAEGLPEPPFPSPFGKEVQEKICGACWAAWEDMRVKVINEYRINLGLAEHRTMLVNITREFLNLPAPDKKA</sequence>
<dbReference type="GO" id="GO:0005506">
    <property type="term" value="F:iron ion binding"/>
    <property type="evidence" value="ECO:0007669"/>
    <property type="project" value="InterPro"/>
</dbReference>
<gene>
    <name evidence="2" type="ORF">UBAL3_95950016</name>
</gene>
<evidence type="ECO:0008006" key="4">
    <source>
        <dbReference type="Google" id="ProtNLM"/>
    </source>
</evidence>
<protein>
    <recommendedName>
        <fullName evidence="4">Fe-S cluster protector protein</fullName>
    </recommendedName>
</protein>
<dbReference type="PANTHER" id="PTHR36965:SF1">
    <property type="entry name" value="FE(2+)-TRAFFICKING PROTEIN-RELATED"/>
    <property type="match status" value="1"/>
</dbReference>
<proteinExistence type="predicted"/>
<dbReference type="Pfam" id="PF04362">
    <property type="entry name" value="Iron_traffic"/>
    <property type="match status" value="1"/>
</dbReference>